<dbReference type="GeneID" id="36394151"/>
<reference evidence="1 2" key="1">
    <citation type="journal article" date="2011" name="PLoS Genet.">
        <title>Genomic analysis of the necrotrophic fungal pathogens Sclerotinia sclerotiorum and Botrytis cinerea.</title>
        <authorList>
            <person name="Amselem J."/>
            <person name="Cuomo C.A."/>
            <person name="van Kan J.A."/>
            <person name="Viaud M."/>
            <person name="Benito E.P."/>
            <person name="Couloux A."/>
            <person name="Coutinho P.M."/>
            <person name="de Vries R.P."/>
            <person name="Dyer P.S."/>
            <person name="Fillinger S."/>
            <person name="Fournier E."/>
            <person name="Gout L."/>
            <person name="Hahn M."/>
            <person name="Kohn L."/>
            <person name="Lapalu N."/>
            <person name="Plummer K.M."/>
            <person name="Pradier J.M."/>
            <person name="Quevillon E."/>
            <person name="Sharon A."/>
            <person name="Simon A."/>
            <person name="ten Have A."/>
            <person name="Tudzynski B."/>
            <person name="Tudzynski P."/>
            <person name="Wincker P."/>
            <person name="Andrew M."/>
            <person name="Anthouard V."/>
            <person name="Beever R.E."/>
            <person name="Beffa R."/>
            <person name="Benoit I."/>
            <person name="Bouzid O."/>
            <person name="Brault B."/>
            <person name="Chen Z."/>
            <person name="Choquer M."/>
            <person name="Collemare J."/>
            <person name="Cotton P."/>
            <person name="Danchin E.G."/>
            <person name="Da Silva C."/>
            <person name="Gautier A."/>
            <person name="Giraud C."/>
            <person name="Giraud T."/>
            <person name="Gonzalez C."/>
            <person name="Grossetete S."/>
            <person name="Guldener U."/>
            <person name="Henrissat B."/>
            <person name="Howlett B.J."/>
            <person name="Kodira C."/>
            <person name="Kretschmer M."/>
            <person name="Lappartient A."/>
            <person name="Leroch M."/>
            <person name="Levis C."/>
            <person name="Mauceli E."/>
            <person name="Neuveglise C."/>
            <person name="Oeser B."/>
            <person name="Pearson M."/>
            <person name="Poulain J."/>
            <person name="Poussereau N."/>
            <person name="Quesneville H."/>
            <person name="Rascle C."/>
            <person name="Schumacher J."/>
            <person name="Segurens B."/>
            <person name="Sexton A."/>
            <person name="Silva E."/>
            <person name="Sirven C."/>
            <person name="Soanes D.M."/>
            <person name="Talbot N.J."/>
            <person name="Templeton M."/>
            <person name="Yandava C."/>
            <person name="Yarden O."/>
            <person name="Zeng Q."/>
            <person name="Rollins J.A."/>
            <person name="Lebrun M.H."/>
            <person name="Dickman M."/>
        </authorList>
    </citation>
    <scope>NUCLEOTIDE SEQUENCE [LARGE SCALE GENOMIC DNA]</scope>
    <source>
        <strain evidence="1 2">B05.10</strain>
    </source>
</reference>
<dbReference type="EMBL" id="CP009809">
    <property type="protein sequence ID" value="ATZ49630.1"/>
    <property type="molecule type" value="Genomic_DNA"/>
</dbReference>
<name>A0A384JGH0_BOTFB</name>
<protein>
    <submittedName>
        <fullName evidence="1">Uncharacterized protein</fullName>
    </submittedName>
</protein>
<dbReference type="VEuPathDB" id="FungiDB:Bcin05g00550"/>
<reference evidence="1 2" key="3">
    <citation type="journal article" date="2017" name="Mol. Plant Pathol.">
        <title>A gapless genome sequence of the fungus Botrytis cinerea.</title>
        <authorList>
            <person name="Van Kan J.A."/>
            <person name="Stassen J.H."/>
            <person name="Mosbach A."/>
            <person name="Van Der Lee T.A."/>
            <person name="Faino L."/>
            <person name="Farmer A.D."/>
            <person name="Papasotiriou D.G."/>
            <person name="Zhou S."/>
            <person name="Seidl M.F."/>
            <person name="Cottam E."/>
            <person name="Edel D."/>
            <person name="Hahn M."/>
            <person name="Schwartz D.C."/>
            <person name="Dietrich R.A."/>
            <person name="Widdison S."/>
            <person name="Scalliet G."/>
        </authorList>
    </citation>
    <scope>NUCLEOTIDE SEQUENCE [LARGE SCALE GENOMIC DNA]</scope>
    <source>
        <strain evidence="1 2">B05.10</strain>
    </source>
</reference>
<gene>
    <name evidence="1" type="ORF">BCIN_05g00550</name>
</gene>
<accession>A0A384JGH0</accession>
<proteinExistence type="predicted"/>
<dbReference type="RefSeq" id="XP_024548575.1">
    <property type="nucleotide sequence ID" value="XM_024692793.1"/>
</dbReference>
<organism evidence="1 2">
    <name type="scientific">Botryotinia fuckeliana (strain B05.10)</name>
    <name type="common">Noble rot fungus</name>
    <name type="synonym">Botrytis cinerea</name>
    <dbReference type="NCBI Taxonomy" id="332648"/>
    <lineage>
        <taxon>Eukaryota</taxon>
        <taxon>Fungi</taxon>
        <taxon>Dikarya</taxon>
        <taxon>Ascomycota</taxon>
        <taxon>Pezizomycotina</taxon>
        <taxon>Leotiomycetes</taxon>
        <taxon>Helotiales</taxon>
        <taxon>Sclerotiniaceae</taxon>
        <taxon>Botrytis</taxon>
    </lineage>
</organism>
<reference evidence="1 2" key="2">
    <citation type="journal article" date="2012" name="Eukaryot. Cell">
        <title>Genome update of Botrytis cinerea strains B05.10 and T4.</title>
        <authorList>
            <person name="Staats M."/>
            <person name="van Kan J.A."/>
        </authorList>
    </citation>
    <scope>NUCLEOTIDE SEQUENCE [LARGE SCALE GENOMIC DNA]</scope>
    <source>
        <strain evidence="1 2">B05.10</strain>
    </source>
</reference>
<sequence length="109" mass="12496">MILILSSPSKAKANDELYPIYPAEKFPSDEYDSMIKSNLQFSISVPFSLIHHLPTFHHSSTEDSTISFVFTISTFSIFYNSSSTHSHAVRKKTNTLKRYTHPFQNYTSN</sequence>
<dbReference type="KEGG" id="bfu:BCIN_05g00550"/>
<keyword evidence="2" id="KW-1185">Reference proteome</keyword>
<dbReference type="Proteomes" id="UP000001798">
    <property type="component" value="Chromosome 5"/>
</dbReference>
<evidence type="ECO:0000313" key="2">
    <source>
        <dbReference type="Proteomes" id="UP000001798"/>
    </source>
</evidence>
<evidence type="ECO:0000313" key="1">
    <source>
        <dbReference type="EMBL" id="ATZ49630.1"/>
    </source>
</evidence>
<dbReference type="AlphaFoldDB" id="A0A384JGH0"/>